<dbReference type="Pfam" id="PF13302">
    <property type="entry name" value="Acetyltransf_3"/>
    <property type="match status" value="1"/>
</dbReference>
<dbReference type="Proteomes" id="UP000032452">
    <property type="component" value="Unassembled WGS sequence"/>
</dbReference>
<feature type="domain" description="N-acetyltransferase" evidence="1">
    <location>
        <begin position="12"/>
        <end position="173"/>
    </location>
</feature>
<dbReference type="GO" id="GO:0005737">
    <property type="term" value="C:cytoplasm"/>
    <property type="evidence" value="ECO:0007669"/>
    <property type="project" value="TreeGrafter"/>
</dbReference>
<keyword evidence="2" id="KW-0808">Transferase</keyword>
<dbReference type="STRING" id="1618023.UH38_09220"/>
<dbReference type="Gene3D" id="3.40.630.30">
    <property type="match status" value="1"/>
</dbReference>
<name>A0A0D8ZTV7_9CYAN</name>
<dbReference type="GO" id="GO:0008999">
    <property type="term" value="F:protein-N-terminal-alanine acetyltransferase activity"/>
    <property type="evidence" value="ECO:0007669"/>
    <property type="project" value="TreeGrafter"/>
</dbReference>
<dbReference type="InterPro" id="IPR051531">
    <property type="entry name" value="N-acetyltransferase"/>
</dbReference>
<comment type="caution">
    <text evidence="2">The sequence shown here is derived from an EMBL/GenBank/DDBJ whole genome shotgun (WGS) entry which is preliminary data.</text>
</comment>
<dbReference type="OrthoDB" id="9785602at2"/>
<dbReference type="InterPro" id="IPR000182">
    <property type="entry name" value="GNAT_dom"/>
</dbReference>
<protein>
    <submittedName>
        <fullName evidence="2">GCN5 family acetyltransferase</fullName>
    </submittedName>
</protein>
<gene>
    <name evidence="2" type="ORF">UH38_09220</name>
</gene>
<keyword evidence="3" id="KW-1185">Reference proteome</keyword>
<dbReference type="InterPro" id="IPR016181">
    <property type="entry name" value="Acyl_CoA_acyltransferase"/>
</dbReference>
<evidence type="ECO:0000313" key="2">
    <source>
        <dbReference type="EMBL" id="KJH71904.1"/>
    </source>
</evidence>
<evidence type="ECO:0000259" key="1">
    <source>
        <dbReference type="PROSITE" id="PS51186"/>
    </source>
</evidence>
<accession>A0A0D8ZTV7</accession>
<sequence length="184" mass="20873">MNNLPVLETQRLLLRSLNLNDAVDIFEYAADPQVSQYATWSAHQSINQSKQFIESVIAQYRNHQLAAWGIVCKADNKVIGTCGFTNWIATARRAEIGYALSSKYWGQGYMPEAVRLLFGFGFCLMKLNRIEAKCVIANTASARVMEKVGMQFEGILRQDLLAKGSFYDVKIYSILKQDWQTNCK</sequence>
<evidence type="ECO:0000313" key="3">
    <source>
        <dbReference type="Proteomes" id="UP000032452"/>
    </source>
</evidence>
<dbReference type="EMBL" id="JYON01000008">
    <property type="protein sequence ID" value="KJH71904.1"/>
    <property type="molecule type" value="Genomic_DNA"/>
</dbReference>
<dbReference type="PROSITE" id="PS51186">
    <property type="entry name" value="GNAT"/>
    <property type="match status" value="1"/>
</dbReference>
<dbReference type="PANTHER" id="PTHR43792:SF9">
    <property type="entry name" value="RIBOSOMAL-PROTEIN-ALANINE ACETYLTRANSFERASE"/>
    <property type="match status" value="1"/>
</dbReference>
<dbReference type="PANTHER" id="PTHR43792">
    <property type="entry name" value="GNAT FAMILY, PUTATIVE (AFU_ORTHOLOGUE AFUA_3G00765)-RELATED-RELATED"/>
    <property type="match status" value="1"/>
</dbReference>
<dbReference type="SUPFAM" id="SSF55729">
    <property type="entry name" value="Acyl-CoA N-acyltransferases (Nat)"/>
    <property type="match status" value="1"/>
</dbReference>
<proteinExistence type="predicted"/>
<dbReference type="AlphaFoldDB" id="A0A0D8ZTV7"/>
<reference evidence="2 3" key="1">
    <citation type="submission" date="2015-02" db="EMBL/GenBank/DDBJ databases">
        <title>Draft genome of a novel marine cyanobacterium (Chroococcales) isolated from South Atlantic Ocean.</title>
        <authorList>
            <person name="Rigonato J."/>
            <person name="Alvarenga D.O."/>
            <person name="Branco L.H."/>
            <person name="Varani A.M."/>
            <person name="Brandini F.P."/>
            <person name="Fiore M.F."/>
        </authorList>
    </citation>
    <scope>NUCLEOTIDE SEQUENCE [LARGE SCALE GENOMIC DNA]</scope>
    <source>
        <strain evidence="2 3">CENA595</strain>
    </source>
</reference>
<organism evidence="2 3">
    <name type="scientific">Aliterella atlantica CENA595</name>
    <dbReference type="NCBI Taxonomy" id="1618023"/>
    <lineage>
        <taxon>Bacteria</taxon>
        <taxon>Bacillati</taxon>
        <taxon>Cyanobacteriota</taxon>
        <taxon>Cyanophyceae</taxon>
        <taxon>Chroococcidiopsidales</taxon>
        <taxon>Aliterellaceae</taxon>
        <taxon>Aliterella</taxon>
    </lineage>
</organism>
<dbReference type="RefSeq" id="WP_045054371.1">
    <property type="nucleotide sequence ID" value="NZ_CAWMDP010000041.1"/>
</dbReference>